<accession>F0X2Z4</accession>
<proteinExistence type="predicted"/>
<evidence type="ECO:0000313" key="1">
    <source>
        <dbReference type="EMBL" id="CCA28415.1"/>
    </source>
</evidence>
<name>F0X2Z4_9STRA</name>
<sequence length="9" mass="1165">MRFFIHSDI</sequence>
<reference evidence="1" key="1">
    <citation type="journal article" date="2011" name="PLoS Biol.">
        <title>Gene gain and loss during evolution of obligate parasitism in the white rust pathogen of Arabidopsis thaliana.</title>
        <authorList>
            <person name="Kemen E."/>
            <person name="Gardiner A."/>
            <person name="Schultz-Larsen T."/>
            <person name="Kemen A.C."/>
            <person name="Balmuth A.L."/>
            <person name="Robert-Seilaniantz A."/>
            <person name="Bailey K."/>
            <person name="Holub E."/>
            <person name="Studholme D.J."/>
            <person name="Maclean D."/>
            <person name="Jones J.D."/>
        </authorList>
    </citation>
    <scope>NUCLEOTIDE SEQUENCE</scope>
</reference>
<reference evidence="1" key="2">
    <citation type="submission" date="2011-02" db="EMBL/GenBank/DDBJ databases">
        <authorList>
            <person name="MacLean D."/>
        </authorList>
    </citation>
    <scope>NUCLEOTIDE SEQUENCE</scope>
</reference>
<organism evidence="1">
    <name type="scientific">Albugo laibachii Nc14</name>
    <dbReference type="NCBI Taxonomy" id="890382"/>
    <lineage>
        <taxon>Eukaryota</taxon>
        <taxon>Sar</taxon>
        <taxon>Stramenopiles</taxon>
        <taxon>Oomycota</taxon>
        <taxon>Peronosporomycetes</taxon>
        <taxon>Albuginales</taxon>
        <taxon>Albuginaceae</taxon>
        <taxon>Albugo</taxon>
    </lineage>
</organism>
<gene>
    <name evidence="1" type="primary">AlNc14C3433G13336</name>
    <name evidence="1" type="ORF">ALNC14_145590</name>
</gene>
<dbReference type="HOGENOM" id="CLU_3439020_0_0_1"/>
<dbReference type="EMBL" id="FR826302">
    <property type="protein sequence ID" value="CCA28415.1"/>
    <property type="molecule type" value="Genomic_DNA"/>
</dbReference>
<protein>
    <submittedName>
        <fullName evidence="1">AlNc14C3433G13336 protein</fullName>
    </submittedName>
</protein>